<dbReference type="AlphaFoldDB" id="A0A6L2NHS9"/>
<keyword evidence="2" id="KW-0677">Repeat</keyword>
<dbReference type="PROSITE" id="PS51375">
    <property type="entry name" value="PPR"/>
    <property type="match status" value="1"/>
</dbReference>
<proteinExistence type="inferred from homology"/>
<dbReference type="InterPro" id="IPR002885">
    <property type="entry name" value="PPR_rpt"/>
</dbReference>
<dbReference type="PANTHER" id="PTHR47939:SF13">
    <property type="entry name" value="OS03G0201400 PROTEIN"/>
    <property type="match status" value="1"/>
</dbReference>
<evidence type="ECO:0000313" key="4">
    <source>
        <dbReference type="EMBL" id="GEU85733.1"/>
    </source>
</evidence>
<dbReference type="NCBIfam" id="TIGR00756">
    <property type="entry name" value="PPR"/>
    <property type="match status" value="1"/>
</dbReference>
<dbReference type="EMBL" id="BKCJ010009169">
    <property type="protein sequence ID" value="GEU85733.1"/>
    <property type="molecule type" value="Genomic_DNA"/>
</dbReference>
<dbReference type="PANTHER" id="PTHR47939">
    <property type="entry name" value="MEMBRANE-ASSOCIATED SALT-INDUCIBLE PROTEIN-LIKE"/>
    <property type="match status" value="1"/>
</dbReference>
<dbReference type="InterPro" id="IPR011990">
    <property type="entry name" value="TPR-like_helical_dom_sf"/>
</dbReference>
<dbReference type="Gene3D" id="1.25.40.10">
    <property type="entry name" value="Tetratricopeptide repeat domain"/>
    <property type="match status" value="1"/>
</dbReference>
<comment type="similarity">
    <text evidence="1">Belongs to the PPR family. P subfamily.</text>
</comment>
<comment type="caution">
    <text evidence="4">The sequence shown here is derived from an EMBL/GenBank/DDBJ whole genome shotgun (WGS) entry which is preliminary data.</text>
</comment>
<name>A0A6L2NHS9_TANCI</name>
<protein>
    <recommendedName>
        <fullName evidence="5">Pentatricopeptide repeat-containing protein</fullName>
    </recommendedName>
</protein>
<evidence type="ECO:0000256" key="2">
    <source>
        <dbReference type="ARBA" id="ARBA00022737"/>
    </source>
</evidence>
<evidence type="ECO:0000256" key="1">
    <source>
        <dbReference type="ARBA" id="ARBA00007626"/>
    </source>
</evidence>
<accession>A0A6L2NHS9</accession>
<feature type="repeat" description="PPR" evidence="3">
    <location>
        <begin position="9"/>
        <end position="43"/>
    </location>
</feature>
<dbReference type="Pfam" id="PF13041">
    <property type="entry name" value="PPR_2"/>
    <property type="match status" value="1"/>
</dbReference>
<dbReference type="InterPro" id="IPR050667">
    <property type="entry name" value="PPR-containing_protein"/>
</dbReference>
<reference evidence="4" key="1">
    <citation type="journal article" date="2019" name="Sci. Rep.">
        <title>Draft genome of Tanacetum cinerariifolium, the natural source of mosquito coil.</title>
        <authorList>
            <person name="Yamashiro T."/>
            <person name="Shiraishi A."/>
            <person name="Satake H."/>
            <person name="Nakayama K."/>
        </authorList>
    </citation>
    <scope>NUCLEOTIDE SEQUENCE</scope>
</reference>
<sequence>MRDNELNVDIFVYNELIDGAIRCRKFDIAWDLFIELSDKGVKPYNYIYIALIRTFSTKGILDKEKKLFSEMEESWYKLNSNTFNDLLGGHLLKKQYVDVEMLLHKMAEIGFHLKDTTWTLLHQSIATRSLSTTFIKFIRKLDPEYVNTTRKLDLVMKRISLLSV</sequence>
<evidence type="ECO:0008006" key="5">
    <source>
        <dbReference type="Google" id="ProtNLM"/>
    </source>
</evidence>
<evidence type="ECO:0000256" key="3">
    <source>
        <dbReference type="PROSITE-ProRule" id="PRU00708"/>
    </source>
</evidence>
<organism evidence="4">
    <name type="scientific">Tanacetum cinerariifolium</name>
    <name type="common">Dalmatian daisy</name>
    <name type="synonym">Chrysanthemum cinerariifolium</name>
    <dbReference type="NCBI Taxonomy" id="118510"/>
    <lineage>
        <taxon>Eukaryota</taxon>
        <taxon>Viridiplantae</taxon>
        <taxon>Streptophyta</taxon>
        <taxon>Embryophyta</taxon>
        <taxon>Tracheophyta</taxon>
        <taxon>Spermatophyta</taxon>
        <taxon>Magnoliopsida</taxon>
        <taxon>eudicotyledons</taxon>
        <taxon>Gunneridae</taxon>
        <taxon>Pentapetalae</taxon>
        <taxon>asterids</taxon>
        <taxon>campanulids</taxon>
        <taxon>Asterales</taxon>
        <taxon>Asteraceae</taxon>
        <taxon>Asteroideae</taxon>
        <taxon>Anthemideae</taxon>
        <taxon>Anthemidinae</taxon>
        <taxon>Tanacetum</taxon>
    </lineage>
</organism>
<gene>
    <name evidence="4" type="ORF">Tci_057711</name>
</gene>